<dbReference type="GO" id="GO:0016787">
    <property type="term" value="F:hydrolase activity"/>
    <property type="evidence" value="ECO:0007669"/>
    <property type="project" value="UniProtKB-KW"/>
</dbReference>
<dbReference type="SUPFAM" id="SSF50891">
    <property type="entry name" value="Cyclophilin-like"/>
    <property type="match status" value="1"/>
</dbReference>
<reference evidence="5" key="1">
    <citation type="submission" date="2019-09" db="EMBL/GenBank/DDBJ databases">
        <title>Characterisation of the sponge microbiome using genome-centric metagenomics.</title>
        <authorList>
            <person name="Engelberts J.P."/>
            <person name="Robbins S.J."/>
            <person name="De Goeij J.M."/>
            <person name="Aranda M."/>
            <person name="Bell S.C."/>
            <person name="Webster N.S."/>
        </authorList>
    </citation>
    <scope>NUCLEOTIDE SEQUENCE</scope>
    <source>
        <strain evidence="5">SB0664_bin_43</strain>
    </source>
</reference>
<dbReference type="SMART" id="SM00797">
    <property type="entry name" value="AHS2"/>
    <property type="match status" value="1"/>
</dbReference>
<protein>
    <submittedName>
        <fullName evidence="5">Biotin-dependent carboxyltransferase family protein</fullName>
    </submittedName>
</protein>
<keyword evidence="2" id="KW-0378">Hydrolase</keyword>
<name>A0A6B0Y0B6_9RHOB</name>
<dbReference type="NCBIfam" id="TIGR00724">
    <property type="entry name" value="urea_amlyse_rel"/>
    <property type="match status" value="1"/>
</dbReference>
<sequence>MTSLEIVKCGPGASVQDAGRYGYRRFGVSTAGAMDLQALALANALAGNPPDTAAVELPLAGAEFRVVGGPVLVAAHGPGTTLAVSGRPASERTSVQLVEGDTVMIGPPREGVYSYVAVAGGILTRPVLGSRSCHRRSGIGGDVLAPGDRLPCIGGSDNVPLTFHGDTRYDSRDSIRIVPGPQADYFDDAKWARFLSSSYRISPRSDRMGLRLEGPVLRSSKGHDIVSEGVVSGSVQVPGDGTPIVLGRDCQTTGGYPKIATVISADLDRLAQVPMGRDVRFRLVSAGDAIDATRRSALWRNSLGLAAKPASASSADLLSHNLIGGMTKGDDL</sequence>
<keyword evidence="5" id="KW-0808">Transferase</keyword>
<dbReference type="GO" id="GO:0005524">
    <property type="term" value="F:ATP binding"/>
    <property type="evidence" value="ECO:0007669"/>
    <property type="project" value="UniProtKB-KW"/>
</dbReference>
<evidence type="ECO:0000313" key="5">
    <source>
        <dbReference type="EMBL" id="MXY33517.1"/>
    </source>
</evidence>
<organism evidence="5">
    <name type="scientific">Boseongicola sp. SB0664_bin_43</name>
    <dbReference type="NCBI Taxonomy" id="2604844"/>
    <lineage>
        <taxon>Bacteria</taxon>
        <taxon>Pseudomonadati</taxon>
        <taxon>Pseudomonadota</taxon>
        <taxon>Alphaproteobacteria</taxon>
        <taxon>Rhodobacterales</taxon>
        <taxon>Paracoccaceae</taxon>
        <taxon>Boseongicola</taxon>
    </lineage>
</organism>
<dbReference type="PANTHER" id="PTHR43309:SF5">
    <property type="entry name" value="5-OXOPROLINASE SUBUNIT C"/>
    <property type="match status" value="1"/>
</dbReference>
<dbReference type="PANTHER" id="PTHR43309">
    <property type="entry name" value="5-OXOPROLINASE SUBUNIT C"/>
    <property type="match status" value="1"/>
</dbReference>
<dbReference type="GO" id="GO:0016740">
    <property type="term" value="F:transferase activity"/>
    <property type="evidence" value="ECO:0007669"/>
    <property type="project" value="UniProtKB-KW"/>
</dbReference>
<evidence type="ECO:0000256" key="2">
    <source>
        <dbReference type="ARBA" id="ARBA00022801"/>
    </source>
</evidence>
<proteinExistence type="predicted"/>
<dbReference type="InterPro" id="IPR052708">
    <property type="entry name" value="PxpC"/>
</dbReference>
<keyword evidence="1" id="KW-0547">Nucleotide-binding</keyword>
<dbReference type="InterPro" id="IPR029000">
    <property type="entry name" value="Cyclophilin-like_dom_sf"/>
</dbReference>
<dbReference type="InterPro" id="IPR003778">
    <property type="entry name" value="CT_A_B"/>
</dbReference>
<gene>
    <name evidence="5" type="ORF">F4Y60_05395</name>
</gene>
<dbReference type="EMBL" id="VXRY01000219">
    <property type="protein sequence ID" value="MXY33517.1"/>
    <property type="molecule type" value="Genomic_DNA"/>
</dbReference>
<evidence type="ECO:0000256" key="3">
    <source>
        <dbReference type="ARBA" id="ARBA00022840"/>
    </source>
</evidence>
<dbReference type="Pfam" id="PF02626">
    <property type="entry name" value="CT_A_B"/>
    <property type="match status" value="1"/>
</dbReference>
<evidence type="ECO:0000259" key="4">
    <source>
        <dbReference type="SMART" id="SM00797"/>
    </source>
</evidence>
<evidence type="ECO:0000256" key="1">
    <source>
        <dbReference type="ARBA" id="ARBA00022741"/>
    </source>
</evidence>
<keyword evidence="3" id="KW-0067">ATP-binding</keyword>
<dbReference type="Gene3D" id="2.40.100.10">
    <property type="entry name" value="Cyclophilin-like"/>
    <property type="match status" value="1"/>
</dbReference>
<accession>A0A6B0Y0B6</accession>
<feature type="domain" description="Carboxyltransferase" evidence="4">
    <location>
        <begin position="25"/>
        <end position="298"/>
    </location>
</feature>
<comment type="caution">
    <text evidence="5">The sequence shown here is derived from an EMBL/GenBank/DDBJ whole genome shotgun (WGS) entry which is preliminary data.</text>
</comment>
<dbReference type="AlphaFoldDB" id="A0A6B0Y0B6"/>